<dbReference type="Proteomes" id="UP000267408">
    <property type="component" value="Unassembled WGS sequence"/>
</dbReference>
<evidence type="ECO:0000313" key="3">
    <source>
        <dbReference type="EMBL" id="ROR46989.1"/>
    </source>
</evidence>
<dbReference type="GO" id="GO:0004803">
    <property type="term" value="F:transposase activity"/>
    <property type="evidence" value="ECO:0007669"/>
    <property type="project" value="InterPro"/>
</dbReference>
<dbReference type="EMBL" id="RJVJ01000001">
    <property type="protein sequence ID" value="ROR46989.1"/>
    <property type="molecule type" value="Genomic_DNA"/>
</dbReference>
<name>A0A8G1US78_9ACTN</name>
<dbReference type="GO" id="GO:0006313">
    <property type="term" value="P:DNA transposition"/>
    <property type="evidence" value="ECO:0007669"/>
    <property type="project" value="InterPro"/>
</dbReference>
<dbReference type="Pfam" id="PF01609">
    <property type="entry name" value="DDE_Tnp_1"/>
    <property type="match status" value="1"/>
</dbReference>
<evidence type="ECO:0000259" key="1">
    <source>
        <dbReference type="Pfam" id="PF01609"/>
    </source>
</evidence>
<reference evidence="3 4" key="1">
    <citation type="submission" date="2018-11" db="EMBL/GenBank/DDBJ databases">
        <title>Sequencing the genomes of 1000 actinobacteria strains.</title>
        <authorList>
            <person name="Klenk H.-P."/>
        </authorList>
    </citation>
    <scope>NUCLEOTIDE SEQUENCE [LARGE SCALE GENOMIC DNA]</scope>
    <source>
        <strain evidence="3 4">DSM 44780</strain>
    </source>
</reference>
<dbReference type="NCBIfam" id="NF033580">
    <property type="entry name" value="transpos_IS5_3"/>
    <property type="match status" value="1"/>
</dbReference>
<feature type="domain" description="Insertion element IS402-like" evidence="2">
    <location>
        <begin position="53"/>
        <end position="133"/>
    </location>
</feature>
<dbReference type="Pfam" id="PF13340">
    <property type="entry name" value="DUF4096"/>
    <property type="match status" value="1"/>
</dbReference>
<accession>A0A8G1US78</accession>
<evidence type="ECO:0000313" key="4">
    <source>
        <dbReference type="Proteomes" id="UP000267408"/>
    </source>
</evidence>
<comment type="caution">
    <text evidence="3">The sequence shown here is derived from an EMBL/GenBank/DDBJ whole genome shotgun (WGS) entry which is preliminary data.</text>
</comment>
<sequence length="321" mass="36085">MRTSAGNMRFLLSHRRMPGLGLFAPRDPRALGRAAIPRYAAIMTVRRPYPSDLSDARWALVEPTLTAWRRARTERALAFGRPPEHELRDLLDAILYVDRTGIPWRYLPHDHPPWETVYAYFARWQKEGVFEQLNGLLRRLVRTAEGRDPEPTACIIDSQSIKTSTNVPAASQGIDAGRKIVGRKRSIVTDTIGLLLVVLVTATSVQDGTAGRQLLTTVAAEHPSIGKAWAGMGYKNAVVEHAATLGIDLEIIRRDPATRGFVVQPRRWVVERTFGWLMNHRRPARDYEALPARSEAMVHVAMISLMTRRLTGETTPSWRGT</sequence>
<protein>
    <submittedName>
        <fullName evidence="3">Transposase</fullName>
    </submittedName>
</protein>
<dbReference type="InterPro" id="IPR002559">
    <property type="entry name" value="Transposase_11"/>
</dbReference>
<feature type="domain" description="Transposase IS4-like" evidence="1">
    <location>
        <begin position="150"/>
        <end position="305"/>
    </location>
</feature>
<evidence type="ECO:0000259" key="2">
    <source>
        <dbReference type="Pfam" id="PF13340"/>
    </source>
</evidence>
<organism evidence="3 4">
    <name type="scientific">Kitasatospora cineracea</name>
    <dbReference type="NCBI Taxonomy" id="88074"/>
    <lineage>
        <taxon>Bacteria</taxon>
        <taxon>Bacillati</taxon>
        <taxon>Actinomycetota</taxon>
        <taxon>Actinomycetes</taxon>
        <taxon>Kitasatosporales</taxon>
        <taxon>Streptomycetaceae</taxon>
        <taxon>Kitasatospora</taxon>
    </lineage>
</organism>
<dbReference type="InterPro" id="IPR025161">
    <property type="entry name" value="IS402-like_dom"/>
</dbReference>
<dbReference type="AlphaFoldDB" id="A0A8G1US78"/>
<dbReference type="PANTHER" id="PTHR30007">
    <property type="entry name" value="PHP DOMAIN PROTEIN"/>
    <property type="match status" value="1"/>
</dbReference>
<gene>
    <name evidence="3" type="ORF">EDD39_5298</name>
</gene>
<proteinExistence type="predicted"/>
<dbReference type="PANTHER" id="PTHR30007:SF0">
    <property type="entry name" value="TRANSPOSASE"/>
    <property type="match status" value="1"/>
</dbReference>
<dbReference type="GO" id="GO:0003677">
    <property type="term" value="F:DNA binding"/>
    <property type="evidence" value="ECO:0007669"/>
    <property type="project" value="InterPro"/>
</dbReference>